<proteinExistence type="predicted"/>
<reference evidence="2" key="1">
    <citation type="submission" date="2019-03" db="EMBL/GenBank/DDBJ databases">
        <title>Genome sequencing and reference-guided assembly of Black Bengal Goat (Capra hircus).</title>
        <authorList>
            <person name="Siddiki A.Z."/>
            <person name="Baten A."/>
            <person name="Billah M."/>
            <person name="Alam M.A.U."/>
            <person name="Shawrob K.S.M."/>
            <person name="Saha S."/>
            <person name="Chowdhury M."/>
            <person name="Rahman A.H."/>
            <person name="Stear M."/>
            <person name="Miah G."/>
            <person name="Das G.B."/>
            <person name="Hossain M.M."/>
            <person name="Kumkum M."/>
            <person name="Islam M.S."/>
            <person name="Mollah A.M."/>
            <person name="Ahsan A."/>
            <person name="Tusar F."/>
            <person name="Khan M.K.I."/>
        </authorList>
    </citation>
    <scope>NUCLEOTIDE SEQUENCE [LARGE SCALE GENOMIC DNA]</scope>
</reference>
<accession>A0A8C2QY55</accession>
<protein>
    <recommendedName>
        <fullName evidence="3">Tetratricopeptide repeat domain 23</fullName>
    </recommendedName>
</protein>
<evidence type="ECO:0000313" key="2">
    <source>
        <dbReference type="Ensembl" id="ENSCHIP00010017332.1"/>
    </source>
</evidence>
<dbReference type="Gene3D" id="1.25.40.10">
    <property type="entry name" value="Tetratricopeptide repeat domain"/>
    <property type="match status" value="2"/>
</dbReference>
<dbReference type="AlphaFoldDB" id="A0A8C2QY55"/>
<evidence type="ECO:0008006" key="3">
    <source>
        <dbReference type="Google" id="ProtNLM"/>
    </source>
</evidence>
<dbReference type="SUPFAM" id="SSF48452">
    <property type="entry name" value="TPR-like"/>
    <property type="match status" value="2"/>
</dbReference>
<feature type="region of interest" description="Disordered" evidence="1">
    <location>
        <begin position="553"/>
        <end position="574"/>
    </location>
</feature>
<dbReference type="Ensembl" id="ENSCHIT00010024272.1">
    <property type="protein sequence ID" value="ENSCHIP00010017332.1"/>
    <property type="gene ID" value="ENSCHIG00010012569.1"/>
</dbReference>
<feature type="compositionally biased region" description="Polar residues" evidence="1">
    <location>
        <begin position="564"/>
        <end position="574"/>
    </location>
</feature>
<name>A0A8C2QY55_CAPHI</name>
<dbReference type="PANTHER" id="PTHR14485">
    <property type="entry name" value="TETRATRICOPEPTIDE REPEAT PROTEIN 23"/>
    <property type="match status" value="1"/>
</dbReference>
<evidence type="ECO:0000256" key="1">
    <source>
        <dbReference type="SAM" id="MobiDB-lite"/>
    </source>
</evidence>
<dbReference type="InterPro" id="IPR042621">
    <property type="entry name" value="TTC23/TTC23L"/>
</dbReference>
<dbReference type="PANTHER" id="PTHR14485:SF3">
    <property type="entry name" value="TETRATRICOPEPTIDE REPEAT PROTEIN 23"/>
    <property type="match status" value="1"/>
</dbReference>
<organism evidence="2">
    <name type="scientific">Capra hircus</name>
    <name type="common">Goat</name>
    <dbReference type="NCBI Taxonomy" id="9925"/>
    <lineage>
        <taxon>Eukaryota</taxon>
        <taxon>Metazoa</taxon>
        <taxon>Chordata</taxon>
        <taxon>Craniata</taxon>
        <taxon>Vertebrata</taxon>
        <taxon>Euteleostomi</taxon>
        <taxon>Mammalia</taxon>
        <taxon>Eutheria</taxon>
        <taxon>Laurasiatheria</taxon>
        <taxon>Artiodactyla</taxon>
        <taxon>Ruminantia</taxon>
        <taxon>Pecora</taxon>
        <taxon>Bovidae</taxon>
        <taxon>Caprinae</taxon>
        <taxon>Capra</taxon>
    </lineage>
</organism>
<sequence length="574" mass="63837">MQESQETHISNHLDEIVAAVSITPRKKLQNQLLQRALFQPPREKLRLSEEKAKSYASSHEYKKALHELVHCMALTRICYGDAHWKLAEAHVNLAKGYLQLKGMSLQAKQHAEKAKEILTSSIVPPYNDNTDVFKCSVELFHTLGQALLSLQKFKEASKNLTKAEILSKEMLQCGKIIKEEWMEIQARIKLSFAQRKRIVTGSATSPEFLPAQKVYQGQKKSKEALPHYQEALEYTEISRGEKSLECVPILRELAAAEQALGFHDASINNLLQAHLIVLRGSPSREEAATSAHSIACAAVASGRPEHHDVAEQYFQDSMANLKDAEGMEKAKFLSIQDDYCHFLQVTGQDERATSILRESLEAKVAVFGDFSPEVAETYRLLGVADLAQGNQTGAQKKLKKSSWRRMVAAGSETLARGWSRVMGESRDVNKHVEPTALGTSECLQIQTLLYGPQDKRTLATQQTMDILSNGFFWPTRVTISTAAAAGFAPSPSDCVWGVQPLVQGLESDLEQEDCGQKALSYRKVIGVENKMLIKRNLGVLRSVCVCEMKLPQSSWEPRKGPRGSVSSLVQPTTH</sequence>
<reference evidence="2" key="2">
    <citation type="submission" date="2025-08" db="UniProtKB">
        <authorList>
            <consortium name="Ensembl"/>
        </authorList>
    </citation>
    <scope>IDENTIFICATION</scope>
</reference>
<dbReference type="InterPro" id="IPR011990">
    <property type="entry name" value="TPR-like_helical_dom_sf"/>
</dbReference>